<proteinExistence type="predicted"/>
<accession>A0AAW0M7U8</accession>
<protein>
    <submittedName>
        <fullName evidence="1">Pentatricopeptide repeat-containing protein</fullName>
    </submittedName>
</protein>
<evidence type="ECO:0000313" key="2">
    <source>
        <dbReference type="Proteomes" id="UP000237347"/>
    </source>
</evidence>
<keyword evidence="2" id="KW-1185">Reference proteome</keyword>
<name>A0AAW0M7U8_QUESU</name>
<dbReference type="EMBL" id="PKMF04000017">
    <property type="protein sequence ID" value="KAK7858799.1"/>
    <property type="molecule type" value="Genomic_DNA"/>
</dbReference>
<dbReference type="Proteomes" id="UP000237347">
    <property type="component" value="Unassembled WGS sequence"/>
</dbReference>
<sequence length="299" mass="33557">NNCFKLKHLPKSNCSKTIPCHTKCFFYQFKCSTPHTNPSVVEKPCWVIHSGPISFCNNVRLGQFVDHLAFGENASLNNCFKLKHLPKSNCSKTIPCHTKCFFYQFKCSTPHTNPCVVEKPCWVIHSGPISFCNNVRLGQKAKDSSGSHLNGQIQALVDMLVAEEATSKLQRISELFAGIFTLSLSSHSSTHRIGNALLSMFVRFGDLGNAWYVFGKMEERDMSLIPPYVKQDIVLPSNTKGNANANYDIHYRRRGRGGAGEEDNAITNYTLYLTRKQSQEATVSLMSFSQMHSKSLFNS</sequence>
<evidence type="ECO:0000313" key="1">
    <source>
        <dbReference type="EMBL" id="KAK7858799.1"/>
    </source>
</evidence>
<gene>
    <name evidence="1" type="primary">PCMP-H73_2</name>
    <name evidence="1" type="ORF">CFP56_010525</name>
</gene>
<reference evidence="1 2" key="1">
    <citation type="journal article" date="2018" name="Sci. Data">
        <title>The draft genome sequence of cork oak.</title>
        <authorList>
            <person name="Ramos A.M."/>
            <person name="Usie A."/>
            <person name="Barbosa P."/>
            <person name="Barros P.M."/>
            <person name="Capote T."/>
            <person name="Chaves I."/>
            <person name="Simoes F."/>
            <person name="Abreu I."/>
            <person name="Carrasquinho I."/>
            <person name="Faro C."/>
            <person name="Guimaraes J.B."/>
            <person name="Mendonca D."/>
            <person name="Nobrega F."/>
            <person name="Rodrigues L."/>
            <person name="Saibo N.J.M."/>
            <person name="Varela M.C."/>
            <person name="Egas C."/>
            <person name="Matos J."/>
            <person name="Miguel C.M."/>
            <person name="Oliveira M.M."/>
            <person name="Ricardo C.P."/>
            <person name="Goncalves S."/>
        </authorList>
    </citation>
    <scope>NUCLEOTIDE SEQUENCE [LARGE SCALE GENOMIC DNA]</scope>
    <source>
        <strain evidence="2">cv. HL8</strain>
    </source>
</reference>
<comment type="caution">
    <text evidence="1">The sequence shown here is derived from an EMBL/GenBank/DDBJ whole genome shotgun (WGS) entry which is preliminary data.</text>
</comment>
<organism evidence="1 2">
    <name type="scientific">Quercus suber</name>
    <name type="common">Cork oak</name>
    <dbReference type="NCBI Taxonomy" id="58331"/>
    <lineage>
        <taxon>Eukaryota</taxon>
        <taxon>Viridiplantae</taxon>
        <taxon>Streptophyta</taxon>
        <taxon>Embryophyta</taxon>
        <taxon>Tracheophyta</taxon>
        <taxon>Spermatophyta</taxon>
        <taxon>Magnoliopsida</taxon>
        <taxon>eudicotyledons</taxon>
        <taxon>Gunneridae</taxon>
        <taxon>Pentapetalae</taxon>
        <taxon>rosids</taxon>
        <taxon>fabids</taxon>
        <taxon>Fagales</taxon>
        <taxon>Fagaceae</taxon>
        <taxon>Quercus</taxon>
    </lineage>
</organism>
<dbReference type="AlphaFoldDB" id="A0AAW0M7U8"/>
<feature type="non-terminal residue" evidence="1">
    <location>
        <position position="1"/>
    </location>
</feature>